<dbReference type="AlphaFoldDB" id="A0A2Z4Y2Y5"/>
<dbReference type="PROSITE" id="PS00409">
    <property type="entry name" value="PROKAR_NTER_METHYL"/>
    <property type="match status" value="1"/>
</dbReference>
<evidence type="ECO:0000313" key="2">
    <source>
        <dbReference type="EMBL" id="AXA35587.1"/>
    </source>
</evidence>
<keyword evidence="1" id="KW-0472">Membrane</keyword>
<sequence length="146" mass="15786">MKTQKRNKGFSLVEATVSMLLTLIVGISVIGGMVFTRQSMELDKQRLAALNYARQALEAAHTNASIDAGVKTLVPFNAPGLEIEATVTVTFYPVRDDGTVDWDNPQPAAIYGRLTLCRVTVSWQPPGSSSRVQTISMSTLVRAGTT</sequence>
<dbReference type="EMBL" id="CP030759">
    <property type="protein sequence ID" value="AXA35587.1"/>
    <property type="molecule type" value="Genomic_DNA"/>
</dbReference>
<dbReference type="Proteomes" id="UP000262583">
    <property type="component" value="Chromosome"/>
</dbReference>
<evidence type="ECO:0000256" key="1">
    <source>
        <dbReference type="SAM" id="Phobius"/>
    </source>
</evidence>
<keyword evidence="1" id="KW-1133">Transmembrane helix</keyword>
<name>A0A2Z4Y2Y5_SUMC1</name>
<feature type="transmembrane region" description="Helical" evidence="1">
    <location>
        <begin position="12"/>
        <end position="35"/>
    </location>
</feature>
<accession>A0A2Z4Y2Y5</accession>
<dbReference type="InterPro" id="IPR012902">
    <property type="entry name" value="N_methyl_site"/>
</dbReference>
<evidence type="ECO:0000313" key="3">
    <source>
        <dbReference type="Proteomes" id="UP000262583"/>
    </source>
</evidence>
<dbReference type="KEGG" id="schv:BRCON_0810"/>
<proteinExistence type="predicted"/>
<keyword evidence="1" id="KW-0812">Transmembrane</keyword>
<organism evidence="2 3">
    <name type="scientific">Sumerlaea chitinivorans</name>
    <dbReference type="NCBI Taxonomy" id="2250252"/>
    <lineage>
        <taxon>Bacteria</taxon>
        <taxon>Candidatus Sumerlaeota</taxon>
        <taxon>Candidatus Sumerlaeia</taxon>
        <taxon>Candidatus Sumerlaeales</taxon>
        <taxon>Candidatus Sumerlaeaceae</taxon>
        <taxon>Candidatus Sumerlaea</taxon>
    </lineage>
</organism>
<protein>
    <recommendedName>
        <fullName evidence="4">Type II secretion system protein</fullName>
    </recommendedName>
</protein>
<gene>
    <name evidence="2" type="ORF">BRCON_0810</name>
</gene>
<reference evidence="2 3" key="1">
    <citation type="submission" date="2018-05" db="EMBL/GenBank/DDBJ databases">
        <title>A metagenomic window into the 2 km-deep terrestrial subsurface aquifer revealed taxonomically and functionally diverse microbial community comprising novel uncultured bacterial lineages.</title>
        <authorList>
            <person name="Kadnikov V.V."/>
            <person name="Mardanov A.V."/>
            <person name="Beletsky A.V."/>
            <person name="Banks D."/>
            <person name="Pimenov N.V."/>
            <person name="Frank Y.A."/>
            <person name="Karnachuk O.V."/>
            <person name="Ravin N.V."/>
        </authorList>
    </citation>
    <scope>NUCLEOTIDE SEQUENCE [LARGE SCALE GENOMIC DNA]</scope>
    <source>
        <strain evidence="2">BY</strain>
    </source>
</reference>
<evidence type="ECO:0008006" key="4">
    <source>
        <dbReference type="Google" id="ProtNLM"/>
    </source>
</evidence>